<evidence type="ECO:0000256" key="3">
    <source>
        <dbReference type="ARBA" id="ARBA00006842"/>
    </source>
</evidence>
<dbReference type="Gene3D" id="6.10.280.70">
    <property type="match status" value="1"/>
</dbReference>
<dbReference type="GO" id="GO:0015078">
    <property type="term" value="F:proton transmembrane transporter activity"/>
    <property type="evidence" value="ECO:0007669"/>
    <property type="project" value="InterPro"/>
</dbReference>
<feature type="domain" description="Fork-head" evidence="21">
    <location>
        <begin position="495"/>
        <end position="586"/>
    </location>
</feature>
<protein>
    <submittedName>
        <fullName evidence="23">ATP synthase subunit d, mitochondrial</fullName>
    </submittedName>
</protein>
<keyword evidence="16" id="KW-0472">Membrane</keyword>
<dbReference type="SUPFAM" id="SSF46785">
    <property type="entry name" value="Winged helix' DNA-binding domain"/>
    <property type="match status" value="1"/>
</dbReference>
<evidence type="ECO:0000256" key="15">
    <source>
        <dbReference type="ARBA" id="ARBA00023128"/>
    </source>
</evidence>
<keyword evidence="10" id="KW-0999">Mitochondrion inner membrane</keyword>
<evidence type="ECO:0000256" key="9">
    <source>
        <dbReference type="ARBA" id="ARBA00022781"/>
    </source>
</evidence>
<comment type="similarity">
    <text evidence="3">Belongs to the ATPase d subunit family.</text>
</comment>
<dbReference type="Gene3D" id="1.20.5.340">
    <property type="match status" value="1"/>
</dbReference>
<keyword evidence="4" id="KW-0813">Transport</keyword>
<dbReference type="GO" id="GO:0045259">
    <property type="term" value="C:proton-transporting ATP synthase complex"/>
    <property type="evidence" value="ECO:0007669"/>
    <property type="project" value="UniProtKB-KW"/>
</dbReference>
<dbReference type="Pfam" id="PF00250">
    <property type="entry name" value="Forkhead"/>
    <property type="match status" value="1"/>
</dbReference>
<evidence type="ECO:0000256" key="2">
    <source>
        <dbReference type="ARBA" id="ARBA00004273"/>
    </source>
</evidence>
<keyword evidence="6" id="KW-0138">CF(0)</keyword>
<reference evidence="23" key="1">
    <citation type="submission" date="2024-02" db="UniProtKB">
        <authorList>
            <consortium name="WormBaseParasite"/>
        </authorList>
    </citation>
    <scope>IDENTIFICATION</scope>
</reference>
<keyword evidence="22" id="KW-1185">Reference proteome</keyword>
<dbReference type="SUPFAM" id="SSF161065">
    <property type="entry name" value="ATP synthase D chain-like"/>
    <property type="match status" value="1"/>
</dbReference>
<dbReference type="GO" id="GO:0008270">
    <property type="term" value="F:zinc ion binding"/>
    <property type="evidence" value="ECO:0007669"/>
    <property type="project" value="UniProtKB-KW"/>
</dbReference>
<dbReference type="SMART" id="SM00339">
    <property type="entry name" value="FH"/>
    <property type="match status" value="1"/>
</dbReference>
<dbReference type="GO" id="GO:0005743">
    <property type="term" value="C:mitochondrial inner membrane"/>
    <property type="evidence" value="ECO:0007669"/>
    <property type="project" value="UniProtKB-SubCell"/>
</dbReference>
<proteinExistence type="inferred from homology"/>
<dbReference type="PROSITE" id="PS00658">
    <property type="entry name" value="FORK_HEAD_2"/>
    <property type="match status" value="1"/>
</dbReference>
<dbReference type="GO" id="GO:0005634">
    <property type="term" value="C:nucleus"/>
    <property type="evidence" value="ECO:0007669"/>
    <property type="project" value="UniProtKB-SubCell"/>
</dbReference>
<evidence type="ECO:0000256" key="17">
    <source>
        <dbReference type="ARBA" id="ARBA00023163"/>
    </source>
</evidence>
<evidence type="ECO:0000256" key="10">
    <source>
        <dbReference type="ARBA" id="ARBA00022792"/>
    </source>
</evidence>
<evidence type="ECO:0000259" key="21">
    <source>
        <dbReference type="PROSITE" id="PS50039"/>
    </source>
</evidence>
<dbReference type="InterPro" id="IPR050998">
    <property type="entry name" value="FOXP"/>
</dbReference>
<evidence type="ECO:0000256" key="7">
    <source>
        <dbReference type="ARBA" id="ARBA00022723"/>
    </source>
</evidence>
<keyword evidence="15" id="KW-0496">Mitochondrion</keyword>
<evidence type="ECO:0000313" key="22">
    <source>
        <dbReference type="Proteomes" id="UP000035681"/>
    </source>
</evidence>
<keyword evidence="13" id="KW-0406">Ion transport</keyword>
<keyword evidence="9" id="KW-0375">Hydrogen ion transport</keyword>
<dbReference type="AlphaFoldDB" id="A0AAF5DG88"/>
<evidence type="ECO:0000256" key="13">
    <source>
        <dbReference type="ARBA" id="ARBA00023065"/>
    </source>
</evidence>
<dbReference type="Pfam" id="PF05873">
    <property type="entry name" value="Mt_ATP-synt_D"/>
    <property type="match status" value="1"/>
</dbReference>
<dbReference type="PROSITE" id="PS50039">
    <property type="entry name" value="FORK_HEAD_3"/>
    <property type="match status" value="1"/>
</dbReference>
<evidence type="ECO:0000256" key="11">
    <source>
        <dbReference type="ARBA" id="ARBA00022833"/>
    </source>
</evidence>
<dbReference type="PANTHER" id="PTHR45796">
    <property type="entry name" value="FORKHEAD BOX P, ISOFORM C"/>
    <property type="match status" value="1"/>
</dbReference>
<keyword evidence="14 19" id="KW-0238">DNA-binding</keyword>
<comment type="subcellular location">
    <subcellularLocation>
        <location evidence="2">Mitochondrion inner membrane</location>
    </subcellularLocation>
    <subcellularLocation>
        <location evidence="1 19">Nucleus</location>
    </subcellularLocation>
</comment>
<evidence type="ECO:0000313" key="23">
    <source>
        <dbReference type="WBParaSite" id="TCONS_00011959.p1"/>
    </source>
</evidence>
<dbReference type="Pfam" id="PF16159">
    <property type="entry name" value="FOXP-CC"/>
    <property type="match status" value="1"/>
</dbReference>
<dbReference type="InterPro" id="IPR030456">
    <property type="entry name" value="TF_fork_head_CS_2"/>
</dbReference>
<evidence type="ECO:0000256" key="18">
    <source>
        <dbReference type="ARBA" id="ARBA00023242"/>
    </source>
</evidence>
<evidence type="ECO:0000256" key="1">
    <source>
        <dbReference type="ARBA" id="ARBA00004123"/>
    </source>
</evidence>
<evidence type="ECO:0000256" key="6">
    <source>
        <dbReference type="ARBA" id="ARBA00022547"/>
    </source>
</evidence>
<feature type="region of interest" description="Disordered" evidence="20">
    <location>
        <begin position="580"/>
        <end position="599"/>
    </location>
</feature>
<keyword evidence="11" id="KW-0862">Zinc</keyword>
<keyword evidence="12" id="KW-0805">Transcription regulation</keyword>
<dbReference type="GO" id="GO:0000981">
    <property type="term" value="F:DNA-binding transcription factor activity, RNA polymerase II-specific"/>
    <property type="evidence" value="ECO:0007669"/>
    <property type="project" value="TreeGrafter"/>
</dbReference>
<dbReference type="FunFam" id="1.10.10.10:FF:000010">
    <property type="entry name" value="Forkhead box P2 isoform B"/>
    <property type="match status" value="1"/>
</dbReference>
<organism evidence="22 23">
    <name type="scientific">Strongyloides stercoralis</name>
    <name type="common">Threadworm</name>
    <dbReference type="NCBI Taxonomy" id="6248"/>
    <lineage>
        <taxon>Eukaryota</taxon>
        <taxon>Metazoa</taxon>
        <taxon>Ecdysozoa</taxon>
        <taxon>Nematoda</taxon>
        <taxon>Chromadorea</taxon>
        <taxon>Rhabditida</taxon>
        <taxon>Tylenchina</taxon>
        <taxon>Panagrolaimomorpha</taxon>
        <taxon>Strongyloidoidea</taxon>
        <taxon>Strongyloididae</taxon>
        <taxon>Strongyloides</taxon>
    </lineage>
</organism>
<dbReference type="InterPro" id="IPR008689">
    <property type="entry name" value="ATP_synth_F0_dsu_mt"/>
</dbReference>
<evidence type="ECO:0000256" key="16">
    <source>
        <dbReference type="ARBA" id="ARBA00023136"/>
    </source>
</evidence>
<name>A0AAF5DG88_STRER</name>
<sequence length="992" mass="112998">MFPSVRRATSVVNFAKVSEKLTSQHAAEFQKLKAINSTVSATVNELPADLPKIDFAGLKKKMPAYASILDSLQKQYETIKIPRGTIPEEYKKQITEFSAFNEARIKVHNEKSAIGAEEAKKVEEKWAKAPPVEHFDRQMFPEYFPQIFYDLRVDNRLPDPCNIGINNETSGQERFKDYKVLPRPDKGLVRSLLTNNGSSRQGDMETDEIQEHMRLPVCENLGSKIEEEKRKIANLSGSNIINDNRLLNITSLNFANIDMKDRFFIDFLKQFDSNDPINGFMLEKLLNDYKWNIEENSKYDPKDINDTLKKGLLNQPCIKTSSYFKFYHNNMCIWPQCYKPMSSKGDYICHVLDEHKNDAEGLRQLEEQRKYTKILESLYNSNKLRLQLMFEHLCMNTTGSLSPLVSPLSSDNFSFENYNDKNDSNFNSPLSPFSFTNFDVSKSLVCDDKTGKVSKASKRKFSCPNGSIKSGSRLTRYDDSEFIKDKDYYANNDVRPPYTYANLIRQAIKESKSNQLTLNEIYQWFHDSFVYFRRNQATWKNAVRHNLSLHKCFVRYEYNDRGAVWTVNDEEYFRRRPHSNISRSARTSPSRNDEIKFPQPDEKNQLSEINNEDQSLGININSLSDVENNAINEIVLSKSCYLPSIHSDVMNITLKKIKQENEEKQIITNRVDTTEKASDSIIENINNKEINIMDALLLKKINATEDSSNKMDVDKKKDTVLKMIDNPFTITVTETNDSNINVENVCSSPSSDNTSTPKSNDNNKNQELSLLDSVSKAFSTNQGLVDSSLNMGAPFGPCVFPQSRNQITDHQSLFKTYEMLSNIYPNFSTTGVCIPSFDGLSLSRSAGNYSQFLNSNIPLNTTAINNRTTGSEKDDHFDQTLNFSFNPIAVSRSNDEGLLKKSCQSTSTIKKNSIIGKCTNQGLAQTFNNSKSKSSLRNFSTVYPQRSMGIVNPKPGDRFVLKVQPGPKKDDVPSTITTPEPINITKEEVPKI</sequence>
<keyword evidence="18 19" id="KW-0539">Nucleus</keyword>
<evidence type="ECO:0000256" key="12">
    <source>
        <dbReference type="ARBA" id="ARBA00023015"/>
    </source>
</evidence>
<accession>A0AAF5DG88</accession>
<feature type="compositionally biased region" description="Polar residues" evidence="20">
    <location>
        <begin position="580"/>
        <end position="590"/>
    </location>
</feature>
<dbReference type="WBParaSite" id="TCONS_00011959.p1">
    <property type="protein sequence ID" value="TCONS_00011959.p1"/>
    <property type="gene ID" value="XLOC_007092"/>
</dbReference>
<evidence type="ECO:0000256" key="8">
    <source>
        <dbReference type="ARBA" id="ARBA00022771"/>
    </source>
</evidence>
<dbReference type="InterPro" id="IPR036388">
    <property type="entry name" value="WH-like_DNA-bd_sf"/>
</dbReference>
<feature type="DNA-binding region" description="Fork-head" evidence="19">
    <location>
        <begin position="495"/>
        <end position="586"/>
    </location>
</feature>
<evidence type="ECO:0000256" key="20">
    <source>
        <dbReference type="SAM" id="MobiDB-lite"/>
    </source>
</evidence>
<dbReference type="Gene3D" id="1.10.10.10">
    <property type="entry name" value="Winged helix-like DNA-binding domain superfamily/Winged helix DNA-binding domain"/>
    <property type="match status" value="1"/>
</dbReference>
<dbReference type="InterPro" id="IPR001766">
    <property type="entry name" value="Fork_head_dom"/>
</dbReference>
<feature type="region of interest" description="Disordered" evidence="20">
    <location>
        <begin position="741"/>
        <end position="765"/>
    </location>
</feature>
<dbReference type="PRINTS" id="PR00053">
    <property type="entry name" value="FORKHEAD"/>
</dbReference>
<keyword evidence="7" id="KW-0479">Metal-binding</keyword>
<evidence type="ECO:0000256" key="14">
    <source>
        <dbReference type="ARBA" id="ARBA00023125"/>
    </source>
</evidence>
<evidence type="ECO:0000256" key="19">
    <source>
        <dbReference type="PROSITE-ProRule" id="PRU00089"/>
    </source>
</evidence>
<keyword evidence="5" id="KW-0678">Repressor</keyword>
<keyword evidence="17" id="KW-0804">Transcription</keyword>
<dbReference type="InterPro" id="IPR032354">
    <property type="entry name" value="FOXP-CC"/>
</dbReference>
<dbReference type="InterPro" id="IPR036228">
    <property type="entry name" value="ATP_synth_F0_dsu_sf_mt"/>
</dbReference>
<dbReference type="Proteomes" id="UP000035681">
    <property type="component" value="Unplaced"/>
</dbReference>
<dbReference type="GO" id="GO:0000978">
    <property type="term" value="F:RNA polymerase II cis-regulatory region sequence-specific DNA binding"/>
    <property type="evidence" value="ECO:0007669"/>
    <property type="project" value="TreeGrafter"/>
</dbReference>
<evidence type="ECO:0000256" key="5">
    <source>
        <dbReference type="ARBA" id="ARBA00022491"/>
    </source>
</evidence>
<dbReference type="PANTHER" id="PTHR45796:SF4">
    <property type="entry name" value="FORKHEAD BOX P, ISOFORM C"/>
    <property type="match status" value="1"/>
</dbReference>
<dbReference type="GO" id="GO:0015986">
    <property type="term" value="P:proton motive force-driven ATP synthesis"/>
    <property type="evidence" value="ECO:0007669"/>
    <property type="project" value="InterPro"/>
</dbReference>
<evidence type="ECO:0000256" key="4">
    <source>
        <dbReference type="ARBA" id="ARBA00022448"/>
    </source>
</evidence>
<dbReference type="InterPro" id="IPR036390">
    <property type="entry name" value="WH_DNA-bd_sf"/>
</dbReference>
<keyword evidence="8" id="KW-0863">Zinc-finger</keyword>